<gene>
    <name evidence="2" type="ORF">ACFPIJ_50830</name>
</gene>
<organism evidence="2 3">
    <name type="scientific">Dactylosporangium cerinum</name>
    <dbReference type="NCBI Taxonomy" id="1434730"/>
    <lineage>
        <taxon>Bacteria</taxon>
        <taxon>Bacillati</taxon>
        <taxon>Actinomycetota</taxon>
        <taxon>Actinomycetes</taxon>
        <taxon>Micromonosporales</taxon>
        <taxon>Micromonosporaceae</taxon>
        <taxon>Dactylosporangium</taxon>
    </lineage>
</organism>
<evidence type="ECO:0000259" key="1">
    <source>
        <dbReference type="PROSITE" id="PS51186"/>
    </source>
</evidence>
<dbReference type="RefSeq" id="WP_380126702.1">
    <property type="nucleotide sequence ID" value="NZ_JBHSIU010000091.1"/>
</dbReference>
<dbReference type="InterPro" id="IPR016181">
    <property type="entry name" value="Acyl_CoA_acyltransferase"/>
</dbReference>
<dbReference type="GO" id="GO:0016746">
    <property type="term" value="F:acyltransferase activity"/>
    <property type="evidence" value="ECO:0007669"/>
    <property type="project" value="UniProtKB-KW"/>
</dbReference>
<name>A0ABV9WBH4_9ACTN</name>
<comment type="caution">
    <text evidence="2">The sequence shown here is derived from an EMBL/GenBank/DDBJ whole genome shotgun (WGS) entry which is preliminary data.</text>
</comment>
<dbReference type="PANTHER" id="PTHR43415">
    <property type="entry name" value="SPERMIDINE N(1)-ACETYLTRANSFERASE"/>
    <property type="match status" value="1"/>
</dbReference>
<dbReference type="EC" id="2.3.-.-" evidence="2"/>
<keyword evidence="2" id="KW-0808">Transferase</keyword>
<dbReference type="CDD" id="cd04301">
    <property type="entry name" value="NAT_SF"/>
    <property type="match status" value="1"/>
</dbReference>
<reference evidence="3" key="1">
    <citation type="journal article" date="2019" name="Int. J. Syst. Evol. Microbiol.">
        <title>The Global Catalogue of Microorganisms (GCM) 10K type strain sequencing project: providing services to taxonomists for standard genome sequencing and annotation.</title>
        <authorList>
            <consortium name="The Broad Institute Genomics Platform"/>
            <consortium name="The Broad Institute Genome Sequencing Center for Infectious Disease"/>
            <person name="Wu L."/>
            <person name="Ma J."/>
        </authorList>
    </citation>
    <scope>NUCLEOTIDE SEQUENCE [LARGE SCALE GENOMIC DNA]</scope>
    <source>
        <strain evidence="3">CGMCC 4.7152</strain>
    </source>
</reference>
<proteinExistence type="predicted"/>
<dbReference type="Pfam" id="PF00583">
    <property type="entry name" value="Acetyltransf_1"/>
    <property type="match status" value="1"/>
</dbReference>
<protein>
    <submittedName>
        <fullName evidence="2">GNAT family N-acetyltransferase</fullName>
        <ecNumber evidence="2">2.3.-.-</ecNumber>
    </submittedName>
</protein>
<evidence type="ECO:0000313" key="3">
    <source>
        <dbReference type="Proteomes" id="UP001595912"/>
    </source>
</evidence>
<accession>A0ABV9WBH4</accession>
<sequence>MSDDEDTGRPVLRIAGPDDAVALMQLKQRLDDETSFMLLEPDERDTSTQTLARHLEDVRRSENSVVIVAGQPGELAGYVELAGGKFRRNRSTTHVIIGVLAEASGKGVGTSLLAEAQRWAAARGLHRIELNVMAHNYRAIALYERMGFVHEGRRVGCLLIDGTFRDELYMAMILPGSQSPRP</sequence>
<dbReference type="PROSITE" id="PS51186">
    <property type="entry name" value="GNAT"/>
    <property type="match status" value="1"/>
</dbReference>
<dbReference type="SUPFAM" id="SSF55729">
    <property type="entry name" value="Acyl-CoA N-acyltransferases (Nat)"/>
    <property type="match status" value="1"/>
</dbReference>
<keyword evidence="2" id="KW-0012">Acyltransferase</keyword>
<keyword evidence="3" id="KW-1185">Reference proteome</keyword>
<dbReference type="PANTHER" id="PTHR43415:SF3">
    <property type="entry name" value="GNAT-FAMILY ACETYLTRANSFERASE"/>
    <property type="match status" value="1"/>
</dbReference>
<dbReference type="Proteomes" id="UP001595912">
    <property type="component" value="Unassembled WGS sequence"/>
</dbReference>
<dbReference type="EMBL" id="JBHSIU010000091">
    <property type="protein sequence ID" value="MFC5006102.1"/>
    <property type="molecule type" value="Genomic_DNA"/>
</dbReference>
<evidence type="ECO:0000313" key="2">
    <source>
        <dbReference type="EMBL" id="MFC5006102.1"/>
    </source>
</evidence>
<dbReference type="Gene3D" id="3.40.630.30">
    <property type="match status" value="1"/>
</dbReference>
<dbReference type="InterPro" id="IPR000182">
    <property type="entry name" value="GNAT_dom"/>
</dbReference>
<feature type="domain" description="N-acetyltransferase" evidence="1">
    <location>
        <begin position="10"/>
        <end position="175"/>
    </location>
</feature>